<evidence type="ECO:0008006" key="4">
    <source>
        <dbReference type="Google" id="ProtNLM"/>
    </source>
</evidence>
<dbReference type="GO" id="GO:0043024">
    <property type="term" value="F:ribosomal small subunit binding"/>
    <property type="evidence" value="ECO:0007669"/>
    <property type="project" value="TreeGrafter"/>
</dbReference>
<dbReference type="InterPro" id="IPR003489">
    <property type="entry name" value="RHF/RaiA"/>
</dbReference>
<protein>
    <recommendedName>
        <fullName evidence="4">Ribosomal subunit interface protein</fullName>
    </recommendedName>
</protein>
<dbReference type="InterPro" id="IPR050574">
    <property type="entry name" value="HPF/YfiA_ribosome-assoc"/>
</dbReference>
<keyword evidence="1" id="KW-0810">Translation regulation</keyword>
<evidence type="ECO:0000313" key="2">
    <source>
        <dbReference type="EMBL" id="KKP85782.1"/>
    </source>
</evidence>
<dbReference type="CDD" id="cd00552">
    <property type="entry name" value="RaiA"/>
    <property type="match status" value="1"/>
</dbReference>
<dbReference type="EMBL" id="LBQW01000007">
    <property type="protein sequence ID" value="KKP85782.1"/>
    <property type="molecule type" value="Genomic_DNA"/>
</dbReference>
<name>A0A0G0G1Z1_9BACT</name>
<dbReference type="Proteomes" id="UP000186383">
    <property type="component" value="Unassembled WGS sequence"/>
</dbReference>
<evidence type="ECO:0000313" key="3">
    <source>
        <dbReference type="Proteomes" id="UP000186383"/>
    </source>
</evidence>
<dbReference type="Gene3D" id="3.30.160.100">
    <property type="entry name" value="Ribosome hibernation promotion factor-like"/>
    <property type="match status" value="1"/>
</dbReference>
<accession>A0A0G0G1Z1</accession>
<dbReference type="SUPFAM" id="SSF69754">
    <property type="entry name" value="Ribosome binding protein Y (YfiA homologue)"/>
    <property type="match status" value="1"/>
</dbReference>
<proteinExistence type="predicted"/>
<gene>
    <name evidence="2" type="ORF">UR88_C0007G0006</name>
</gene>
<dbReference type="Pfam" id="PF02482">
    <property type="entry name" value="Ribosomal_S30AE"/>
    <property type="match status" value="1"/>
</dbReference>
<dbReference type="GO" id="GO:0022627">
    <property type="term" value="C:cytosolic small ribosomal subunit"/>
    <property type="evidence" value="ECO:0007669"/>
    <property type="project" value="TreeGrafter"/>
</dbReference>
<dbReference type="PANTHER" id="PTHR33231">
    <property type="entry name" value="30S RIBOSOMAL PROTEIN"/>
    <property type="match status" value="1"/>
</dbReference>
<dbReference type="NCBIfam" id="TIGR00741">
    <property type="entry name" value="yfiA"/>
    <property type="match status" value="1"/>
</dbReference>
<reference evidence="2 3" key="1">
    <citation type="journal article" date="2015" name="Nature">
        <title>rRNA introns, odd ribosomes, and small enigmatic genomes across a large radiation of phyla.</title>
        <authorList>
            <person name="Brown C.T."/>
            <person name="Hug L.A."/>
            <person name="Thomas B.C."/>
            <person name="Sharon I."/>
            <person name="Castelle C.J."/>
            <person name="Singh A."/>
            <person name="Wilkins M.J."/>
            <person name="Williams K.H."/>
            <person name="Banfield J.F."/>
        </authorList>
    </citation>
    <scope>NUCLEOTIDE SEQUENCE [LARGE SCALE GENOMIC DNA]</scope>
</reference>
<sequence>MKINLQGKNFELTETIKDYVIKRVTNLEKLLSTMEKRGGEVVVNFEVGKSTKHHKSGDVFHSDCLIKIDGKEFYSSSDEEDIYQAIDEVKESLFEEIRKNKDRKQTLFKRGAASVKKMLKGLSKRNPFTSKY</sequence>
<dbReference type="GO" id="GO:0045900">
    <property type="term" value="P:negative regulation of translational elongation"/>
    <property type="evidence" value="ECO:0007669"/>
    <property type="project" value="TreeGrafter"/>
</dbReference>
<dbReference type="PANTHER" id="PTHR33231:SF1">
    <property type="entry name" value="30S RIBOSOMAL PROTEIN"/>
    <property type="match status" value="1"/>
</dbReference>
<evidence type="ECO:0000256" key="1">
    <source>
        <dbReference type="ARBA" id="ARBA00022845"/>
    </source>
</evidence>
<comment type="caution">
    <text evidence="2">The sequence shown here is derived from an EMBL/GenBank/DDBJ whole genome shotgun (WGS) entry which is preliminary data.</text>
</comment>
<dbReference type="InterPro" id="IPR036567">
    <property type="entry name" value="RHF-like"/>
</dbReference>
<organism evidence="2 3">
    <name type="scientific">Candidatus Nomurabacteria bacterium GW2011_GWA1_35_8</name>
    <dbReference type="NCBI Taxonomy" id="1618727"/>
    <lineage>
        <taxon>Bacteria</taxon>
        <taxon>Candidatus Nomuraibacteriota</taxon>
    </lineage>
</organism>
<dbReference type="AlphaFoldDB" id="A0A0G0G1Z1"/>